<feature type="signal peptide" evidence="1">
    <location>
        <begin position="1"/>
        <end position="22"/>
    </location>
</feature>
<evidence type="ECO:0000313" key="3">
    <source>
        <dbReference type="Proteomes" id="UP000809431"/>
    </source>
</evidence>
<evidence type="ECO:0000313" key="2">
    <source>
        <dbReference type="EMBL" id="MBM3117034.1"/>
    </source>
</evidence>
<evidence type="ECO:0008006" key="4">
    <source>
        <dbReference type="Google" id="ProtNLM"/>
    </source>
</evidence>
<name>A0ABS2BQJ4_9NEIS</name>
<dbReference type="EMBL" id="JAESND010000008">
    <property type="protein sequence ID" value="MBM3117034.1"/>
    <property type="molecule type" value="Genomic_DNA"/>
</dbReference>
<dbReference type="RefSeq" id="WP_203539265.1">
    <property type="nucleotide sequence ID" value="NZ_JAESND010000008.1"/>
</dbReference>
<sequence length="413" mass="46040">MKPNFKPLLLAACLAASGGAGAAFDNAQFSAVASLGAWSSNRVLDDREGILAPMLSADASVNLTDQLSVRAGGLVYNFAQDEGGSTRSILREAFLQWTGEETQIRAGWQVVAWGRADRINPTDNISARDYTSPQSVDEAQRMGAAMLSVSHDFGNPGRLTLLGKEVKQSRMPNDEAEKNLPMRPDAEQYEYAAKFDHSGDGFDWSLSYFKGLEKPRSLQLMRLADQRIVGVNRGYAELEVFGADAATTLSGWGLRGEIAHMDFPETDFKVNDGRISHWYGITGVETNLPANATIGMQYFFRYFDEDPLLDGVTPAESAVRRKLRIANNQFHQYQDGLTLRIAQRLWNDSVDYEIVGVVNFRDSDYAIRPRINWRYSDSIKLSAGADIYRGKDESFFGSLRKNNVQFAEISYIY</sequence>
<dbReference type="SUPFAM" id="SSF56935">
    <property type="entry name" value="Porins"/>
    <property type="match status" value="1"/>
</dbReference>
<organism evidence="2 3">
    <name type="scientific">Jeongeupia naejangsanensis</name>
    <dbReference type="NCBI Taxonomy" id="613195"/>
    <lineage>
        <taxon>Bacteria</taxon>
        <taxon>Pseudomonadati</taxon>
        <taxon>Pseudomonadota</taxon>
        <taxon>Betaproteobacteria</taxon>
        <taxon>Neisseriales</taxon>
        <taxon>Chitinibacteraceae</taxon>
        <taxon>Jeongeupia</taxon>
    </lineage>
</organism>
<keyword evidence="1" id="KW-0732">Signal</keyword>
<dbReference type="Proteomes" id="UP000809431">
    <property type="component" value="Unassembled WGS sequence"/>
</dbReference>
<accession>A0ABS2BQJ4</accession>
<reference evidence="2 3" key="1">
    <citation type="submission" date="2021-01" db="EMBL/GenBank/DDBJ databases">
        <title>Draft Genome Sequence and Polyhydroxyalkanoate Biosynthetic Potential of Jeongeupia naejangsanensis Type Strain DSM 24253.</title>
        <authorList>
            <person name="Turrini P."/>
            <person name="Artuso I."/>
            <person name="Lugli G.A."/>
            <person name="Frangipani E."/>
            <person name="Ventura M."/>
            <person name="Visca P."/>
        </authorList>
    </citation>
    <scope>NUCLEOTIDE SEQUENCE [LARGE SCALE GENOMIC DNA]</scope>
    <source>
        <strain evidence="2 3">DSM 24253</strain>
    </source>
</reference>
<comment type="caution">
    <text evidence="2">The sequence shown here is derived from an EMBL/GenBank/DDBJ whole genome shotgun (WGS) entry which is preliminary data.</text>
</comment>
<evidence type="ECO:0000256" key="1">
    <source>
        <dbReference type="SAM" id="SignalP"/>
    </source>
</evidence>
<keyword evidence="3" id="KW-1185">Reference proteome</keyword>
<proteinExistence type="predicted"/>
<feature type="chain" id="PRO_5045126960" description="Alginate export domain-containing protein" evidence="1">
    <location>
        <begin position="23"/>
        <end position="413"/>
    </location>
</feature>
<protein>
    <recommendedName>
        <fullName evidence="4">Alginate export domain-containing protein</fullName>
    </recommendedName>
</protein>
<gene>
    <name evidence="2" type="ORF">JMJ54_14455</name>
</gene>